<organism evidence="2 3">
    <name type="scientific">Rhodotorula mucilaginosa</name>
    <name type="common">Yeast</name>
    <name type="synonym">Rhodotorula rubra</name>
    <dbReference type="NCBI Taxonomy" id="5537"/>
    <lineage>
        <taxon>Eukaryota</taxon>
        <taxon>Fungi</taxon>
        <taxon>Dikarya</taxon>
        <taxon>Basidiomycota</taxon>
        <taxon>Pucciniomycotina</taxon>
        <taxon>Microbotryomycetes</taxon>
        <taxon>Sporidiobolales</taxon>
        <taxon>Sporidiobolaceae</taxon>
        <taxon>Rhodotorula</taxon>
    </lineage>
</organism>
<keyword evidence="3" id="KW-1185">Reference proteome</keyword>
<evidence type="ECO:0000256" key="1">
    <source>
        <dbReference type="SAM" id="MobiDB-lite"/>
    </source>
</evidence>
<name>A0A9P7BAG9_RHOMI</name>
<sequence length="331" mass="36824">MAETSVPGFVVALDANNLAAQFEQYTELPSWLLELGAMMWAPFEEWPHRFFTVFPDQEALWTAINALHLRPLPGPGEQHLSATDSGPTAFALSMIDQRRVLVRLAELQSQQTSNAHSGPDQIPPSGEMHGTVAWRGQVISSRWTEYPHSCNFRLMGIDVGGSGDEISRRWVKAIVEQGMDEEFVNDISYVFVRPGFPYTDRQNIAKYNLDFAFSSETRWITFMDSKARRDLIRFAKENMGRCSVGVGNADSIGRPPTFPERTKENEAYYAQAHVLSEQNKSTSAWTNVPMSTSTSAATAPSGSNAATKLGWSRALGSLASQKEMFCTRPLC</sequence>
<proteinExistence type="predicted"/>
<dbReference type="OrthoDB" id="10429264at2759"/>
<evidence type="ECO:0000313" key="2">
    <source>
        <dbReference type="EMBL" id="KAG0667195.1"/>
    </source>
</evidence>
<accession>A0A9P7BAG9</accession>
<feature type="region of interest" description="Disordered" evidence="1">
    <location>
        <begin position="285"/>
        <end position="304"/>
    </location>
</feature>
<gene>
    <name evidence="2" type="ORF">C6P46_002607</name>
</gene>
<dbReference type="Proteomes" id="UP000777482">
    <property type="component" value="Unassembled WGS sequence"/>
</dbReference>
<feature type="compositionally biased region" description="Low complexity" evidence="1">
    <location>
        <begin position="291"/>
        <end position="304"/>
    </location>
</feature>
<comment type="caution">
    <text evidence="2">The sequence shown here is derived from an EMBL/GenBank/DDBJ whole genome shotgun (WGS) entry which is preliminary data.</text>
</comment>
<reference evidence="2 3" key="1">
    <citation type="submission" date="2020-11" db="EMBL/GenBank/DDBJ databases">
        <title>Kefir isolates.</title>
        <authorList>
            <person name="Marcisauskas S."/>
            <person name="Kim Y."/>
            <person name="Blasche S."/>
        </authorList>
    </citation>
    <scope>NUCLEOTIDE SEQUENCE [LARGE SCALE GENOMIC DNA]</scope>
    <source>
        <strain evidence="2 3">KR</strain>
    </source>
</reference>
<dbReference type="AlphaFoldDB" id="A0A9P7BAG9"/>
<evidence type="ECO:0000313" key="3">
    <source>
        <dbReference type="Proteomes" id="UP000777482"/>
    </source>
</evidence>
<dbReference type="EMBL" id="PUHQ01000002">
    <property type="protein sequence ID" value="KAG0667195.1"/>
    <property type="molecule type" value="Genomic_DNA"/>
</dbReference>
<protein>
    <submittedName>
        <fullName evidence="2">Uncharacterized protein</fullName>
    </submittedName>
</protein>